<proteinExistence type="predicted"/>
<evidence type="ECO:0000313" key="2">
    <source>
        <dbReference type="EMBL" id="TNV82081.1"/>
    </source>
</evidence>
<name>A0A8J8NUM2_HALGN</name>
<comment type="caution">
    <text evidence="2">The sequence shown here is derived from an EMBL/GenBank/DDBJ whole genome shotgun (WGS) entry which is preliminary data.</text>
</comment>
<evidence type="ECO:0000313" key="3">
    <source>
        <dbReference type="Proteomes" id="UP000785679"/>
    </source>
</evidence>
<accession>A0A8J8NUM2</accession>
<sequence length="94" mass="11060">MIVFHLNHHQIDLLHLRNSAHFQIFLCAPQYYFYIFCSLPMLFGKCVVMLLYSRAFNCHYFNYFRAAASLPLVIALAAVEALLLFIKWIYSLLP</sequence>
<keyword evidence="1" id="KW-1133">Transmembrane helix</keyword>
<keyword evidence="1" id="KW-0812">Transmembrane</keyword>
<dbReference type="EMBL" id="RRYP01005391">
    <property type="protein sequence ID" value="TNV82081.1"/>
    <property type="molecule type" value="Genomic_DNA"/>
</dbReference>
<evidence type="ECO:0000256" key="1">
    <source>
        <dbReference type="SAM" id="Phobius"/>
    </source>
</evidence>
<reference evidence="2" key="1">
    <citation type="submission" date="2019-06" db="EMBL/GenBank/DDBJ databases">
        <authorList>
            <person name="Zheng W."/>
        </authorList>
    </citation>
    <scope>NUCLEOTIDE SEQUENCE</scope>
    <source>
        <strain evidence="2">QDHG01</strain>
    </source>
</reference>
<feature type="transmembrane region" description="Helical" evidence="1">
    <location>
        <begin position="64"/>
        <end position="90"/>
    </location>
</feature>
<keyword evidence="1" id="KW-0472">Membrane</keyword>
<feature type="transmembrane region" description="Helical" evidence="1">
    <location>
        <begin position="31"/>
        <end position="52"/>
    </location>
</feature>
<protein>
    <submittedName>
        <fullName evidence="2">Uncharacterized protein</fullName>
    </submittedName>
</protein>
<dbReference type="AlphaFoldDB" id="A0A8J8NUM2"/>
<organism evidence="2 3">
    <name type="scientific">Halteria grandinella</name>
    <dbReference type="NCBI Taxonomy" id="5974"/>
    <lineage>
        <taxon>Eukaryota</taxon>
        <taxon>Sar</taxon>
        <taxon>Alveolata</taxon>
        <taxon>Ciliophora</taxon>
        <taxon>Intramacronucleata</taxon>
        <taxon>Spirotrichea</taxon>
        <taxon>Stichotrichia</taxon>
        <taxon>Sporadotrichida</taxon>
        <taxon>Halteriidae</taxon>
        <taxon>Halteria</taxon>
    </lineage>
</organism>
<gene>
    <name evidence="2" type="ORF">FGO68_gene8061</name>
</gene>
<keyword evidence="3" id="KW-1185">Reference proteome</keyword>
<dbReference type="Proteomes" id="UP000785679">
    <property type="component" value="Unassembled WGS sequence"/>
</dbReference>